<dbReference type="EMBL" id="CASHSV030000206">
    <property type="protein sequence ID" value="CAJ2654364.1"/>
    <property type="molecule type" value="Genomic_DNA"/>
</dbReference>
<evidence type="ECO:0000313" key="2">
    <source>
        <dbReference type="Proteomes" id="UP001177021"/>
    </source>
</evidence>
<reference evidence="1" key="1">
    <citation type="submission" date="2023-10" db="EMBL/GenBank/DDBJ databases">
        <authorList>
            <person name="Rodriguez Cubillos JULIANA M."/>
            <person name="De Vega J."/>
        </authorList>
    </citation>
    <scope>NUCLEOTIDE SEQUENCE</scope>
</reference>
<accession>A0ACB0KAM2</accession>
<sequence>MAQILKFFYILIISLSLFLVGISRTRIPCEYDDDCPEHFLPPVMTCVAGYCVYEKDCLNGGEGLKEQVGLKMKIMGYEVEDGN</sequence>
<name>A0ACB0KAM2_TRIPR</name>
<keyword evidence="2" id="KW-1185">Reference proteome</keyword>
<protein>
    <submittedName>
        <fullName evidence="1">Uncharacterized protein</fullName>
    </submittedName>
</protein>
<gene>
    <name evidence="1" type="ORF">MILVUS5_LOCUS21531</name>
</gene>
<organism evidence="1 2">
    <name type="scientific">Trifolium pratense</name>
    <name type="common">Red clover</name>
    <dbReference type="NCBI Taxonomy" id="57577"/>
    <lineage>
        <taxon>Eukaryota</taxon>
        <taxon>Viridiplantae</taxon>
        <taxon>Streptophyta</taxon>
        <taxon>Embryophyta</taxon>
        <taxon>Tracheophyta</taxon>
        <taxon>Spermatophyta</taxon>
        <taxon>Magnoliopsida</taxon>
        <taxon>eudicotyledons</taxon>
        <taxon>Gunneridae</taxon>
        <taxon>Pentapetalae</taxon>
        <taxon>rosids</taxon>
        <taxon>fabids</taxon>
        <taxon>Fabales</taxon>
        <taxon>Fabaceae</taxon>
        <taxon>Papilionoideae</taxon>
        <taxon>50 kb inversion clade</taxon>
        <taxon>NPAAA clade</taxon>
        <taxon>Hologalegina</taxon>
        <taxon>IRL clade</taxon>
        <taxon>Trifolieae</taxon>
        <taxon>Trifolium</taxon>
    </lineage>
</organism>
<proteinExistence type="predicted"/>
<dbReference type="Proteomes" id="UP001177021">
    <property type="component" value="Unassembled WGS sequence"/>
</dbReference>
<comment type="caution">
    <text evidence="1">The sequence shown here is derived from an EMBL/GenBank/DDBJ whole genome shotgun (WGS) entry which is preliminary data.</text>
</comment>
<evidence type="ECO:0000313" key="1">
    <source>
        <dbReference type="EMBL" id="CAJ2654364.1"/>
    </source>
</evidence>